<accession>A0A8H9G144</accession>
<keyword evidence="1" id="KW-0732">Signal</keyword>
<evidence type="ECO:0000313" key="3">
    <source>
        <dbReference type="Proteomes" id="UP000614460"/>
    </source>
</evidence>
<gene>
    <name evidence="2" type="ORF">GCM10011516_24120</name>
</gene>
<keyword evidence="3" id="KW-1185">Reference proteome</keyword>
<dbReference type="RefSeq" id="WP_094257817.1">
    <property type="nucleotide sequence ID" value="NZ_BMKM01000006.1"/>
</dbReference>
<organism evidence="2 3">
    <name type="scientific">Sphingobacterium cellulitidis</name>
    <dbReference type="NCBI Taxonomy" id="1768011"/>
    <lineage>
        <taxon>Bacteria</taxon>
        <taxon>Pseudomonadati</taxon>
        <taxon>Bacteroidota</taxon>
        <taxon>Sphingobacteriia</taxon>
        <taxon>Sphingobacteriales</taxon>
        <taxon>Sphingobacteriaceae</taxon>
        <taxon>Sphingobacterium</taxon>
    </lineage>
</organism>
<proteinExistence type="predicted"/>
<evidence type="ECO:0008006" key="4">
    <source>
        <dbReference type="Google" id="ProtNLM"/>
    </source>
</evidence>
<dbReference type="AlphaFoldDB" id="A0A8H9G144"/>
<evidence type="ECO:0000313" key="2">
    <source>
        <dbReference type="EMBL" id="GGE25649.1"/>
    </source>
</evidence>
<dbReference type="Pfam" id="PF11138">
    <property type="entry name" value="DUF2911"/>
    <property type="match status" value="1"/>
</dbReference>
<protein>
    <recommendedName>
        <fullName evidence="4">DUF2911 domain-containing protein</fullName>
    </recommendedName>
</protein>
<dbReference type="InterPro" id="IPR021314">
    <property type="entry name" value="DUF2911"/>
</dbReference>
<comment type="caution">
    <text evidence="2">The sequence shown here is derived from an EMBL/GenBank/DDBJ whole genome shotgun (WGS) entry which is preliminary data.</text>
</comment>
<name>A0A8H9G144_9SPHI</name>
<reference evidence="2" key="1">
    <citation type="journal article" date="2014" name="Int. J. Syst. Evol. Microbiol.">
        <title>Complete genome sequence of Corynebacterium casei LMG S-19264T (=DSM 44701T), isolated from a smear-ripened cheese.</title>
        <authorList>
            <consortium name="US DOE Joint Genome Institute (JGI-PGF)"/>
            <person name="Walter F."/>
            <person name="Albersmeier A."/>
            <person name="Kalinowski J."/>
            <person name="Ruckert C."/>
        </authorList>
    </citation>
    <scope>NUCLEOTIDE SEQUENCE</scope>
    <source>
        <strain evidence="2">CGMCC 1.15966</strain>
    </source>
</reference>
<feature type="chain" id="PRO_5034385907" description="DUF2911 domain-containing protein" evidence="1">
    <location>
        <begin position="22"/>
        <end position="173"/>
    </location>
</feature>
<feature type="signal peptide" evidence="1">
    <location>
        <begin position="1"/>
        <end position="21"/>
    </location>
</feature>
<reference evidence="2" key="2">
    <citation type="submission" date="2020-09" db="EMBL/GenBank/DDBJ databases">
        <authorList>
            <person name="Sun Q."/>
            <person name="Zhou Y."/>
        </authorList>
    </citation>
    <scope>NUCLEOTIDE SEQUENCE</scope>
    <source>
        <strain evidence="2">CGMCC 1.15966</strain>
    </source>
</reference>
<sequence>MKASTILLIFTLLCSFSLTQAQEKKPKASPPDSAIVTTSDGVNIAINYSSPSLKGRKLGVDLAKIGEVWRTGANEATTVEFDKNVQVNGQKLPAGKYSLYSIPGEEQTTVIFNKTWKQWGTQYDQKDDALRIVVDNEENADNLERLKITADKDGKIHLAWGNYALSMNVKADK</sequence>
<dbReference type="EMBL" id="BMKM01000006">
    <property type="protein sequence ID" value="GGE25649.1"/>
    <property type="molecule type" value="Genomic_DNA"/>
</dbReference>
<dbReference type="Proteomes" id="UP000614460">
    <property type="component" value="Unassembled WGS sequence"/>
</dbReference>
<evidence type="ECO:0000256" key="1">
    <source>
        <dbReference type="SAM" id="SignalP"/>
    </source>
</evidence>